<accession>A0A6A6TXB7</accession>
<sequence length="442" mass="50290">MLNGINSIITCTIAYHSTTIITKDAAAKSLGQSIKRGKLEICRSFRIITPLKIFQAISDTMAEDSSFTISASPANILQRLITPSGLIRLQAVFDYETTIEEFMPKEELNLRWTITWPDHPNNHIDLLLRLYCLLMKLYGLRKISARKKDIPEPYRKSEEATEEIMVIIATENVVSCSHSVLEAIRHTPMLGKPRSKLTQSSITNQSLGSCGTIQEEEDDRENIVTDQFTMMKKDVEKNKEFQILDKWPGARLQVQDESVANNGSIDLGAGTIIFAIEDFTSLFWVIFQPDGQGTHESRWSCLLSPSLKVKYRSKCFLRFGEGWSRAQPSPSFKACYYAPSPCVWPKVTVRFLGLTPDMRPCVTQLAQHRSVLNIKINSSYYRAYMLKRNKGYRHNSHVRNDDFVKRLSDALIGNSTLEDQQEGRRILVAAGMNPPRWRSNND</sequence>
<gene>
    <name evidence="1" type="ORF">BT63DRAFT_483985</name>
</gene>
<name>A0A6A6TXB7_9PEZI</name>
<dbReference type="AlphaFoldDB" id="A0A6A6TXB7"/>
<dbReference type="EMBL" id="MU004244">
    <property type="protein sequence ID" value="KAF2663817.1"/>
    <property type="molecule type" value="Genomic_DNA"/>
</dbReference>
<protein>
    <submittedName>
        <fullName evidence="1">Uncharacterized protein</fullName>
    </submittedName>
</protein>
<keyword evidence="2" id="KW-1185">Reference proteome</keyword>
<evidence type="ECO:0000313" key="1">
    <source>
        <dbReference type="EMBL" id="KAF2663817.1"/>
    </source>
</evidence>
<dbReference type="Proteomes" id="UP000799302">
    <property type="component" value="Unassembled WGS sequence"/>
</dbReference>
<evidence type="ECO:0000313" key="2">
    <source>
        <dbReference type="Proteomes" id="UP000799302"/>
    </source>
</evidence>
<proteinExistence type="predicted"/>
<reference evidence="1" key="1">
    <citation type="journal article" date="2020" name="Stud. Mycol.">
        <title>101 Dothideomycetes genomes: a test case for predicting lifestyles and emergence of pathogens.</title>
        <authorList>
            <person name="Haridas S."/>
            <person name="Albert R."/>
            <person name="Binder M."/>
            <person name="Bloem J."/>
            <person name="Labutti K."/>
            <person name="Salamov A."/>
            <person name="Andreopoulos B."/>
            <person name="Baker S."/>
            <person name="Barry K."/>
            <person name="Bills G."/>
            <person name="Bluhm B."/>
            <person name="Cannon C."/>
            <person name="Castanera R."/>
            <person name="Culley D."/>
            <person name="Daum C."/>
            <person name="Ezra D."/>
            <person name="Gonzalez J."/>
            <person name="Henrissat B."/>
            <person name="Kuo A."/>
            <person name="Liang C."/>
            <person name="Lipzen A."/>
            <person name="Lutzoni F."/>
            <person name="Magnuson J."/>
            <person name="Mondo S."/>
            <person name="Nolan M."/>
            <person name="Ohm R."/>
            <person name="Pangilinan J."/>
            <person name="Park H.-J."/>
            <person name="Ramirez L."/>
            <person name="Alfaro M."/>
            <person name="Sun H."/>
            <person name="Tritt A."/>
            <person name="Yoshinaga Y."/>
            <person name="Zwiers L.-H."/>
            <person name="Turgeon B."/>
            <person name="Goodwin S."/>
            <person name="Spatafora J."/>
            <person name="Crous P."/>
            <person name="Grigoriev I."/>
        </authorList>
    </citation>
    <scope>NUCLEOTIDE SEQUENCE</scope>
    <source>
        <strain evidence="1">CBS 115976</strain>
    </source>
</reference>
<organism evidence="1 2">
    <name type="scientific">Microthyrium microscopicum</name>
    <dbReference type="NCBI Taxonomy" id="703497"/>
    <lineage>
        <taxon>Eukaryota</taxon>
        <taxon>Fungi</taxon>
        <taxon>Dikarya</taxon>
        <taxon>Ascomycota</taxon>
        <taxon>Pezizomycotina</taxon>
        <taxon>Dothideomycetes</taxon>
        <taxon>Dothideomycetes incertae sedis</taxon>
        <taxon>Microthyriales</taxon>
        <taxon>Microthyriaceae</taxon>
        <taxon>Microthyrium</taxon>
    </lineage>
</organism>